<dbReference type="InterPro" id="IPR038460">
    <property type="entry name" value="AcetylCoA_hyd_C_sf"/>
</dbReference>
<reference evidence="3" key="1">
    <citation type="journal article" date="2019" name="Int. J. Syst. Evol. Microbiol.">
        <title>The Global Catalogue of Microorganisms (GCM) 10K type strain sequencing project: providing services to taxonomists for standard genome sequencing and annotation.</title>
        <authorList>
            <consortium name="The Broad Institute Genomics Platform"/>
            <consortium name="The Broad Institute Genome Sequencing Center for Infectious Disease"/>
            <person name="Wu L."/>
            <person name="Ma J."/>
        </authorList>
    </citation>
    <scope>NUCLEOTIDE SEQUENCE [LARGE SCALE GENOMIC DNA]</scope>
    <source>
        <strain evidence="3">KCTC 52168</strain>
    </source>
</reference>
<feature type="domain" description="Acetyl-CoA hydrolase/transferase C-terminal" evidence="1">
    <location>
        <begin position="440"/>
        <end position="606"/>
    </location>
</feature>
<dbReference type="GO" id="GO:0016787">
    <property type="term" value="F:hydrolase activity"/>
    <property type="evidence" value="ECO:0007669"/>
    <property type="project" value="UniProtKB-KW"/>
</dbReference>
<sequence>MQSYKDIDASIDALIATIGLDLRVALPLGIGKPNAWVNALYRRAKQNPALKLKIFTALSLNKPAGKSSLEKRFLSPFVERVFGDYPNLDYSLDAQAGKLPPNVEVHEFFFKTAEYVHNAPMQRAFVYTNYTFVVRDMLANGINVLAQAVAQQDTASGPRYSLSCNPDLTLDALDVFNGGGQGTQRQRLFFVGCINHALPFMPNDADIGPERFDMIVDTPACSHHLFAPPNMKVDDQDYAISFWTSSLVKDGGTVQVGIGSLGDGIAHALILRDRDNRTYRDLLAALPGQASAAPETAPFRTGLFACSEMFVGGLLELLEAGLIRREVFDDVHLQSLLHHGRIGTVPDEAMIAALFEDGVIDSPLTARNLQWLKYWGVFHPAVGLDAGGLVIERMDAQGQEHTLRIPALPADPQARSDMARYALGSHLRHGHVLQAGFFLGPEHFYERLRTMPKPMLDKINMSRISYINGMQGTGHYSHALAGLQRKDARFINTCMMVTLLGAAVSDALEDGQFISGVGGQYNFVAQGHALADARSILMLRSWRTDKGKPVSNIVWNYPHTTIPRHLRDIFVTEYGVADLRGATDEQCVQRLLAITDSRFQGELMARAKAAGKLEASYQIPEAQRQNLPEVLKTRLAPFHAEGLLPDFPFGTDFTEAELTAARALQKLKAQLSEPAQLARAFVRGMGASEVEREPRLRAAVERMGLMRGDLPLADRVARTLFVGNLG</sequence>
<proteinExistence type="predicted"/>
<name>A0ABV7H192_9BURK</name>
<comment type="caution">
    <text evidence="2">The sequence shown here is derived from an EMBL/GenBank/DDBJ whole genome shotgun (WGS) entry which is preliminary data.</text>
</comment>
<evidence type="ECO:0000313" key="2">
    <source>
        <dbReference type="EMBL" id="MFC3147377.1"/>
    </source>
</evidence>
<dbReference type="Pfam" id="PF13336">
    <property type="entry name" value="AcetylCoA_hyd_C"/>
    <property type="match status" value="1"/>
</dbReference>
<protein>
    <submittedName>
        <fullName evidence="2">Acetyl-CoA hydrolase/transferase C-terminal domain-containing protein</fullName>
    </submittedName>
</protein>
<dbReference type="InterPro" id="IPR046433">
    <property type="entry name" value="ActCoA_hydro"/>
</dbReference>
<dbReference type="InterPro" id="IPR026888">
    <property type="entry name" value="AcetylCoA_hyd_C"/>
</dbReference>
<keyword evidence="2" id="KW-0378">Hydrolase</keyword>
<accession>A0ABV7H192</accession>
<evidence type="ECO:0000259" key="1">
    <source>
        <dbReference type="Pfam" id="PF13336"/>
    </source>
</evidence>
<dbReference type="PANTHER" id="PTHR21432">
    <property type="entry name" value="ACETYL-COA HYDROLASE-RELATED"/>
    <property type="match status" value="1"/>
</dbReference>
<gene>
    <name evidence="2" type="ORF">ACFOEN_06960</name>
</gene>
<dbReference type="SUPFAM" id="SSF100950">
    <property type="entry name" value="NagB/RpiA/CoA transferase-like"/>
    <property type="match status" value="1"/>
</dbReference>
<dbReference type="EMBL" id="JBHRTI010000003">
    <property type="protein sequence ID" value="MFC3147377.1"/>
    <property type="molecule type" value="Genomic_DNA"/>
</dbReference>
<dbReference type="Proteomes" id="UP001595556">
    <property type="component" value="Unassembled WGS sequence"/>
</dbReference>
<organism evidence="2 3">
    <name type="scientific">Piscinibacterium candidicorallinum</name>
    <dbReference type="NCBI Taxonomy" id="1793872"/>
    <lineage>
        <taxon>Bacteria</taxon>
        <taxon>Pseudomonadati</taxon>
        <taxon>Pseudomonadota</taxon>
        <taxon>Betaproteobacteria</taxon>
        <taxon>Burkholderiales</taxon>
        <taxon>Piscinibacterium</taxon>
    </lineage>
</organism>
<dbReference type="RefSeq" id="WP_377302335.1">
    <property type="nucleotide sequence ID" value="NZ_CP180191.1"/>
</dbReference>
<keyword evidence="3" id="KW-1185">Reference proteome</keyword>
<dbReference type="InterPro" id="IPR037171">
    <property type="entry name" value="NagB/RpiA_transferase-like"/>
</dbReference>
<dbReference type="Gene3D" id="3.40.1080.20">
    <property type="entry name" value="Acetyl-CoA hydrolase/transferase C-terminal domain"/>
    <property type="match status" value="1"/>
</dbReference>
<dbReference type="PANTHER" id="PTHR21432:SF20">
    <property type="entry name" value="ACETYL-COA HYDROLASE"/>
    <property type="match status" value="1"/>
</dbReference>
<evidence type="ECO:0000313" key="3">
    <source>
        <dbReference type="Proteomes" id="UP001595556"/>
    </source>
</evidence>